<dbReference type="AlphaFoldDB" id="A0A3N4JXH2"/>
<dbReference type="OrthoDB" id="5483538at2759"/>
<sequence>MIVALDNEIGIIINANYDVINDGKNQDFCIIWKARSSTTEYLQKWWCTFSRCEAVGVRGMGLKNITIKDYNNLKHAIRSEFLLITGVEWDGIKVSFYSCVFIGKWVIGV</sequence>
<reference evidence="1 2" key="1">
    <citation type="journal article" date="2018" name="Nat. Ecol. Evol.">
        <title>Pezizomycetes genomes reveal the molecular basis of ectomycorrhizal truffle lifestyle.</title>
        <authorList>
            <person name="Murat C."/>
            <person name="Payen T."/>
            <person name="Noel B."/>
            <person name="Kuo A."/>
            <person name="Morin E."/>
            <person name="Chen J."/>
            <person name="Kohler A."/>
            <person name="Krizsan K."/>
            <person name="Balestrini R."/>
            <person name="Da Silva C."/>
            <person name="Montanini B."/>
            <person name="Hainaut M."/>
            <person name="Levati E."/>
            <person name="Barry K.W."/>
            <person name="Belfiori B."/>
            <person name="Cichocki N."/>
            <person name="Clum A."/>
            <person name="Dockter R.B."/>
            <person name="Fauchery L."/>
            <person name="Guy J."/>
            <person name="Iotti M."/>
            <person name="Le Tacon F."/>
            <person name="Lindquist E.A."/>
            <person name="Lipzen A."/>
            <person name="Malagnac F."/>
            <person name="Mello A."/>
            <person name="Molinier V."/>
            <person name="Miyauchi S."/>
            <person name="Poulain J."/>
            <person name="Riccioni C."/>
            <person name="Rubini A."/>
            <person name="Sitrit Y."/>
            <person name="Splivallo R."/>
            <person name="Traeger S."/>
            <person name="Wang M."/>
            <person name="Zifcakova L."/>
            <person name="Wipf D."/>
            <person name="Zambonelli A."/>
            <person name="Paolocci F."/>
            <person name="Nowrousian M."/>
            <person name="Ottonello S."/>
            <person name="Baldrian P."/>
            <person name="Spatafora J.W."/>
            <person name="Henrissat B."/>
            <person name="Nagy L.G."/>
            <person name="Aury J.M."/>
            <person name="Wincker P."/>
            <person name="Grigoriev I.V."/>
            <person name="Bonfante P."/>
            <person name="Martin F.M."/>
        </authorList>
    </citation>
    <scope>NUCLEOTIDE SEQUENCE [LARGE SCALE GENOMIC DNA]</scope>
    <source>
        <strain evidence="1 2">120613-1</strain>
    </source>
</reference>
<dbReference type="EMBL" id="ML120364">
    <property type="protein sequence ID" value="RPB03010.1"/>
    <property type="molecule type" value="Genomic_DNA"/>
</dbReference>
<organism evidence="1 2">
    <name type="scientific">Choiromyces venosus 120613-1</name>
    <dbReference type="NCBI Taxonomy" id="1336337"/>
    <lineage>
        <taxon>Eukaryota</taxon>
        <taxon>Fungi</taxon>
        <taxon>Dikarya</taxon>
        <taxon>Ascomycota</taxon>
        <taxon>Pezizomycotina</taxon>
        <taxon>Pezizomycetes</taxon>
        <taxon>Pezizales</taxon>
        <taxon>Tuberaceae</taxon>
        <taxon>Choiromyces</taxon>
    </lineage>
</organism>
<proteinExistence type="predicted"/>
<protein>
    <submittedName>
        <fullName evidence="1">Uncharacterized protein</fullName>
    </submittedName>
</protein>
<dbReference type="Proteomes" id="UP000276215">
    <property type="component" value="Unassembled WGS sequence"/>
</dbReference>
<gene>
    <name evidence="1" type="ORF">L873DRAFT_272313</name>
</gene>
<evidence type="ECO:0000313" key="2">
    <source>
        <dbReference type="Proteomes" id="UP000276215"/>
    </source>
</evidence>
<keyword evidence="2" id="KW-1185">Reference proteome</keyword>
<evidence type="ECO:0000313" key="1">
    <source>
        <dbReference type="EMBL" id="RPB03010.1"/>
    </source>
</evidence>
<accession>A0A3N4JXH2</accession>
<name>A0A3N4JXH2_9PEZI</name>